<comment type="caution">
    <text evidence="1">The sequence shown here is derived from an EMBL/GenBank/DDBJ whole genome shotgun (WGS) entry which is preliminary data.</text>
</comment>
<reference evidence="1 2" key="1">
    <citation type="journal article" date="2022" name="Plant J.">
        <title>Chromosome-level genome of Camellia lanceoleosa provides a valuable resource for understanding genome evolution and self-incompatibility.</title>
        <authorList>
            <person name="Gong W."/>
            <person name="Xiao S."/>
            <person name="Wang L."/>
            <person name="Liao Z."/>
            <person name="Chang Y."/>
            <person name="Mo W."/>
            <person name="Hu G."/>
            <person name="Li W."/>
            <person name="Zhao G."/>
            <person name="Zhu H."/>
            <person name="Hu X."/>
            <person name="Ji K."/>
            <person name="Xiang X."/>
            <person name="Song Q."/>
            <person name="Yuan D."/>
            <person name="Jin S."/>
            <person name="Zhang L."/>
        </authorList>
    </citation>
    <scope>NUCLEOTIDE SEQUENCE [LARGE SCALE GENOMIC DNA]</scope>
    <source>
        <strain evidence="1">SQ_2022a</strain>
    </source>
</reference>
<gene>
    <name evidence="1" type="ORF">LOK49_LG07G03192</name>
</gene>
<dbReference type="EMBL" id="CM045764">
    <property type="protein sequence ID" value="KAI8008582.1"/>
    <property type="molecule type" value="Genomic_DNA"/>
</dbReference>
<keyword evidence="2" id="KW-1185">Reference proteome</keyword>
<proteinExistence type="predicted"/>
<dbReference type="Proteomes" id="UP001060215">
    <property type="component" value="Chromosome 7"/>
</dbReference>
<sequence length="385" mass="44986">MAMEFLTFLAVGSLVDTMFLKKVWTKIELLKNIWTFIVDCPEWLNYHNHLDENVQRLVRKVETLCCLEEDISRQLEVAELNPRNERKREVKNWLENVQRKHIEVESMVRNYGGMKFLLRAWWGSQVKKNIEQVDELYQQGRFPEGLIRESSHTRVEALLTKAVVDTQERALENIQRCVMNDRVSIIGVFGIEGIGKTCIIENLYNQLILSQNFDHVYWVSVSPEYTVLKLQDDIAKAIGFNLDDNDERKRAARLHNALNRRKKIVLILDGLSRHFNLDNVGIRTQVNGCKLVLTTRSREVCRRMGCREIIEVVPLLFDEAETLFMENVELNDLGDPEIEEIANQIIIACHGLPLSIINMAEKLRGVDDIHEWRHRLNEFQNELHD</sequence>
<organism evidence="1 2">
    <name type="scientific">Camellia lanceoleosa</name>
    <dbReference type="NCBI Taxonomy" id="1840588"/>
    <lineage>
        <taxon>Eukaryota</taxon>
        <taxon>Viridiplantae</taxon>
        <taxon>Streptophyta</taxon>
        <taxon>Embryophyta</taxon>
        <taxon>Tracheophyta</taxon>
        <taxon>Spermatophyta</taxon>
        <taxon>Magnoliopsida</taxon>
        <taxon>eudicotyledons</taxon>
        <taxon>Gunneridae</taxon>
        <taxon>Pentapetalae</taxon>
        <taxon>asterids</taxon>
        <taxon>Ericales</taxon>
        <taxon>Theaceae</taxon>
        <taxon>Camellia</taxon>
    </lineage>
</organism>
<accession>A0ACC0H4Z3</accession>
<evidence type="ECO:0000313" key="2">
    <source>
        <dbReference type="Proteomes" id="UP001060215"/>
    </source>
</evidence>
<protein>
    <submittedName>
        <fullName evidence="1">Disease resistance protein</fullName>
    </submittedName>
</protein>
<name>A0ACC0H4Z3_9ERIC</name>
<evidence type="ECO:0000313" key="1">
    <source>
        <dbReference type="EMBL" id="KAI8008582.1"/>
    </source>
</evidence>